<evidence type="ECO:0000256" key="1">
    <source>
        <dbReference type="SAM" id="MobiDB-lite"/>
    </source>
</evidence>
<keyword evidence="2" id="KW-0645">Protease</keyword>
<dbReference type="eggNOG" id="COG4412">
    <property type="taxonomic scope" value="Bacteria"/>
</dbReference>
<keyword evidence="3" id="KW-1185">Reference proteome</keyword>
<dbReference type="STRING" id="177437.HRM2_05730"/>
<dbReference type="PANTHER" id="PTHR41775">
    <property type="entry name" value="SECRETED PROTEIN-RELATED"/>
    <property type="match status" value="1"/>
</dbReference>
<reference evidence="2 3" key="1">
    <citation type="journal article" date="2009" name="Environ. Microbiol.">
        <title>Genome sequence of Desulfobacterium autotrophicum HRM2, a marine sulfate reducer oxidizing organic carbon completely to carbon dioxide.</title>
        <authorList>
            <person name="Strittmatter A.W."/>
            <person name="Liesegang H."/>
            <person name="Rabus R."/>
            <person name="Decker I."/>
            <person name="Amann J."/>
            <person name="Andres S."/>
            <person name="Henne A."/>
            <person name="Fricke W.F."/>
            <person name="Martinez-Arias R."/>
            <person name="Bartels D."/>
            <person name="Goesmann A."/>
            <person name="Krause L."/>
            <person name="Puehler A."/>
            <person name="Klenk H.P."/>
            <person name="Richter M."/>
            <person name="Schuler M."/>
            <person name="Gloeckner F.O."/>
            <person name="Meyerdierks A."/>
            <person name="Gottschalk G."/>
            <person name="Amann R."/>
        </authorList>
    </citation>
    <scope>NUCLEOTIDE SEQUENCE [LARGE SCALE GENOMIC DNA]</scope>
    <source>
        <strain evidence="3">ATCC 43914 / DSM 3382 / HRM2</strain>
    </source>
</reference>
<keyword evidence="2" id="KW-0378">Hydrolase</keyword>
<evidence type="ECO:0000313" key="2">
    <source>
        <dbReference type="EMBL" id="ACN13687.1"/>
    </source>
</evidence>
<evidence type="ECO:0000313" key="3">
    <source>
        <dbReference type="Proteomes" id="UP000000442"/>
    </source>
</evidence>
<dbReference type="InterPro" id="IPR008757">
    <property type="entry name" value="Peptidase_M6-like_domain"/>
</dbReference>
<dbReference type="PANTHER" id="PTHR41775:SF1">
    <property type="entry name" value="PEPTIDASE M6-LIKE DOMAIN-CONTAINING PROTEIN"/>
    <property type="match status" value="1"/>
</dbReference>
<protein>
    <submittedName>
        <fullName evidence="2">Protease</fullName>
    </submittedName>
</protein>
<dbReference type="KEGG" id="dat:HRM2_05730"/>
<dbReference type="GO" id="GO:0008233">
    <property type="term" value="F:peptidase activity"/>
    <property type="evidence" value="ECO:0007669"/>
    <property type="project" value="UniProtKB-KW"/>
</dbReference>
<dbReference type="OrthoDB" id="5523924at2"/>
<sequence>MPIPYTGEEFTFYNPDGSEVRVRGWGDQFFAVFETLEGYTVVKDPKSGFYHYAELSPDKSTLLPGRIRVGDVPPEQLSLPQHLQIDRQAAKKQARAAEEEAGVRPRWMQRRDEHQQKKARMAPSPDDEDPSPATVGNYVGLCLLIQFPDVPGTIDSGKIDNFCNQTEYSEFGNNGSVRDYFYDISDGKLTYMNRVTAYYTANHNRSHYTNPAISFGMRARELIIEALNDLKNKGFNFSQLTADGSGYVRALNIFYAGARVNNWSEGLWPHSWALASPYTASSNRKFSDYQITNIGSQLTLRTFCHENGHMICDFPDLYDYGGQSSGVGNFCLMCSGGSNVNPTQVCAYLKYDAGWASKLTNLGPGMSVNVSSGKNDFLILKKSNQTEYFIIENRRQNKRDTALPDEGLAIWHVDELGSNDNEQMTLAKHYKCSLEQADGRLDLERRANNGDSTDLFGAPDYRKFGFSTTPNSKWWDGSASGLEITNISAPGVTITVKTQALWQNNREVLRTHAKNSTKSAWAYFKGDSAWNQVSASTTDGCTNLFFTLCEGLANNRKVDVLIKDGKIIQATLK</sequence>
<gene>
    <name evidence="2" type="ordered locus">HRM2_05730</name>
</gene>
<name>C0QHX9_DESAH</name>
<proteinExistence type="predicted"/>
<feature type="compositionally biased region" description="Basic and acidic residues" evidence="1">
    <location>
        <begin position="86"/>
        <end position="116"/>
    </location>
</feature>
<accession>C0QHX9</accession>
<dbReference type="HOGENOM" id="CLU_022018_0_0_7"/>
<dbReference type="GO" id="GO:0006508">
    <property type="term" value="P:proteolysis"/>
    <property type="evidence" value="ECO:0007669"/>
    <property type="project" value="UniProtKB-KW"/>
</dbReference>
<dbReference type="NCBIfam" id="TIGR03296">
    <property type="entry name" value="M6dom_TIGR03296"/>
    <property type="match status" value="1"/>
</dbReference>
<feature type="region of interest" description="Disordered" evidence="1">
    <location>
        <begin position="86"/>
        <end position="132"/>
    </location>
</feature>
<organism evidence="2 3">
    <name type="scientific">Desulforapulum autotrophicum (strain ATCC 43914 / DSM 3382 / VKM B-1955 / HRM2)</name>
    <name type="common">Desulfobacterium autotrophicum</name>
    <dbReference type="NCBI Taxonomy" id="177437"/>
    <lineage>
        <taxon>Bacteria</taxon>
        <taxon>Pseudomonadati</taxon>
        <taxon>Thermodesulfobacteriota</taxon>
        <taxon>Desulfobacteria</taxon>
        <taxon>Desulfobacterales</taxon>
        <taxon>Desulfobacteraceae</taxon>
        <taxon>Desulforapulum</taxon>
    </lineage>
</organism>
<dbReference type="EMBL" id="CP001087">
    <property type="protein sequence ID" value="ACN13687.1"/>
    <property type="molecule type" value="Genomic_DNA"/>
</dbReference>
<dbReference type="Proteomes" id="UP000000442">
    <property type="component" value="Chromosome"/>
</dbReference>
<dbReference type="RefSeq" id="WP_012662936.1">
    <property type="nucleotide sequence ID" value="NC_012108.1"/>
</dbReference>
<dbReference type="AlphaFoldDB" id="C0QHX9"/>